<reference evidence="3" key="1">
    <citation type="submission" date="2009-09" db="EMBL/GenBank/DDBJ databases">
        <title>The complete genome of Nakamurella multipartita DSM 44233.</title>
        <authorList>
            <consortium name="US DOE Joint Genome Institute (JGI-PGF)"/>
            <person name="Lucas S."/>
            <person name="Copeland A."/>
            <person name="Lapidus A."/>
            <person name="Glavina del Rio T."/>
            <person name="Dalin E."/>
            <person name="Tice H."/>
            <person name="Bruce D."/>
            <person name="Goodwin L."/>
            <person name="Pitluck S."/>
            <person name="Kyrpides N."/>
            <person name="Mavromatis K."/>
            <person name="Ivanova N."/>
            <person name="Ovchinnikova G."/>
            <person name="Sims D."/>
            <person name="Meincke L."/>
            <person name="Brettin T."/>
            <person name="Detter J.C."/>
            <person name="Han C."/>
            <person name="Larimer F."/>
            <person name="Land M."/>
            <person name="Hauser L."/>
            <person name="Markowitz V."/>
            <person name="Cheng J.-F."/>
            <person name="Hugenholtz P."/>
            <person name="Woyke T."/>
            <person name="Wu D."/>
            <person name="Klenk H.-P."/>
            <person name="Eisen J.A."/>
        </authorList>
    </citation>
    <scope>NUCLEOTIDE SEQUENCE [LARGE SCALE GENOMIC DNA]</scope>
    <source>
        <strain evidence="3">ATCC 700099 / DSM 44233 / CIP 104796 / JCM 9543 / NBRC 105858 / Y-104</strain>
    </source>
</reference>
<dbReference type="PANTHER" id="PTHR47786">
    <property type="entry name" value="ALPHA-1,4-GLUCAN:MALTOSE-1-PHOSPHATE MALTOSYLTRANSFERASE"/>
    <property type="match status" value="1"/>
</dbReference>
<feature type="domain" description="Glycosyl hydrolase family 13 catalytic" evidence="1">
    <location>
        <begin position="39"/>
        <end position="386"/>
    </location>
</feature>
<dbReference type="EMBL" id="CP001737">
    <property type="protein sequence ID" value="ACV81534.1"/>
    <property type="molecule type" value="Genomic_DNA"/>
</dbReference>
<dbReference type="HOGENOM" id="CLU_043801_0_0_11"/>
<dbReference type="RefSeq" id="WP_015750339.1">
    <property type="nucleotide sequence ID" value="NC_013235.1"/>
</dbReference>
<dbReference type="InterPro" id="IPR017853">
    <property type="entry name" value="GH"/>
</dbReference>
<dbReference type="STRING" id="479431.Namu_5268"/>
<dbReference type="PANTHER" id="PTHR47786:SF2">
    <property type="entry name" value="GLYCOSYL HYDROLASE FAMILY 13 CATALYTIC DOMAIN-CONTAINING PROTEIN"/>
    <property type="match status" value="1"/>
</dbReference>
<dbReference type="eggNOG" id="COG0366">
    <property type="taxonomic scope" value="Bacteria"/>
</dbReference>
<proteinExistence type="predicted"/>
<evidence type="ECO:0000313" key="2">
    <source>
        <dbReference type="EMBL" id="ACV81534.1"/>
    </source>
</evidence>
<dbReference type="AlphaFoldDB" id="C8XD44"/>
<dbReference type="KEGG" id="nml:Namu_5268"/>
<organism evidence="2 3">
    <name type="scientific">Nakamurella multipartita (strain ATCC 700099 / DSM 44233 / CIP 104796 / JCM 9543 / NBRC 105858 / Y-104)</name>
    <name type="common">Microsphaera multipartita</name>
    <dbReference type="NCBI Taxonomy" id="479431"/>
    <lineage>
        <taxon>Bacteria</taxon>
        <taxon>Bacillati</taxon>
        <taxon>Actinomycetota</taxon>
        <taxon>Actinomycetes</taxon>
        <taxon>Nakamurellales</taxon>
        <taxon>Nakamurellaceae</taxon>
        <taxon>Nakamurella</taxon>
    </lineage>
</organism>
<dbReference type="InterPro" id="IPR006047">
    <property type="entry name" value="GH13_cat_dom"/>
</dbReference>
<dbReference type="GO" id="GO:0005975">
    <property type="term" value="P:carbohydrate metabolic process"/>
    <property type="evidence" value="ECO:0007669"/>
    <property type="project" value="InterPro"/>
</dbReference>
<dbReference type="SMART" id="SM00642">
    <property type="entry name" value="Aamy"/>
    <property type="match status" value="1"/>
</dbReference>
<dbReference type="Gene3D" id="3.20.20.80">
    <property type="entry name" value="Glycosidases"/>
    <property type="match status" value="1"/>
</dbReference>
<dbReference type="SUPFAM" id="SSF51445">
    <property type="entry name" value="(Trans)glycosidases"/>
    <property type="match status" value="1"/>
</dbReference>
<dbReference type="CAZy" id="GH13">
    <property type="family name" value="Glycoside Hydrolase Family 13"/>
</dbReference>
<reference evidence="2 3" key="2">
    <citation type="journal article" date="2010" name="Stand. Genomic Sci.">
        <title>Complete genome sequence of Nakamurella multipartita type strain (Y-104).</title>
        <authorList>
            <person name="Tice H."/>
            <person name="Mayilraj S."/>
            <person name="Sims D."/>
            <person name="Lapidus A."/>
            <person name="Nolan M."/>
            <person name="Lucas S."/>
            <person name="Glavina Del Rio T."/>
            <person name="Copeland A."/>
            <person name="Cheng J.F."/>
            <person name="Meincke L."/>
            <person name="Bruce D."/>
            <person name="Goodwin L."/>
            <person name="Pitluck S."/>
            <person name="Ivanova N."/>
            <person name="Mavromatis K."/>
            <person name="Ovchinnikova G."/>
            <person name="Pati A."/>
            <person name="Chen A."/>
            <person name="Palaniappan K."/>
            <person name="Land M."/>
            <person name="Hauser L."/>
            <person name="Chang Y.J."/>
            <person name="Jeffries C.D."/>
            <person name="Detter J.C."/>
            <person name="Brettin T."/>
            <person name="Rohde M."/>
            <person name="Goker M."/>
            <person name="Bristow J."/>
            <person name="Eisen J.A."/>
            <person name="Markowitz V."/>
            <person name="Hugenholtz P."/>
            <person name="Kyrpides N.C."/>
            <person name="Klenk H.P."/>
            <person name="Chen F."/>
        </authorList>
    </citation>
    <scope>NUCLEOTIDE SEQUENCE [LARGE SCALE GENOMIC DNA]</scope>
    <source>
        <strain evidence="3">ATCC 700099 / DSM 44233 / CIP 104796 / JCM 9543 / NBRC 105858 / Y-104</strain>
    </source>
</reference>
<dbReference type="InParanoid" id="C8XD44"/>
<keyword evidence="3" id="KW-1185">Reference proteome</keyword>
<accession>C8XD44</accession>
<protein>
    <submittedName>
        <fullName evidence="2">Alpha amylase catalytic region</fullName>
    </submittedName>
</protein>
<name>C8XD44_NAKMY</name>
<dbReference type="CDD" id="cd11347">
    <property type="entry name" value="AmyAc_1"/>
    <property type="match status" value="1"/>
</dbReference>
<dbReference type="Proteomes" id="UP000002218">
    <property type="component" value="Chromosome"/>
</dbReference>
<evidence type="ECO:0000259" key="1">
    <source>
        <dbReference type="SMART" id="SM00642"/>
    </source>
</evidence>
<sequence length="497" mass="54752">MSTRLSSATHPVIVEINTWPWLNRLSRLRRGAGAPIELGTVPDQAWDELAAPGVDAVWLMGVWRRSPAGVAIALANPDLTASFGAALPDWTPADVAGSPYCIREYVVDEQLGGPAGLAAARAALADRGVGLILDFVPNHVAPDHPWVTGRPELFVAGTDADLERDPAAFVRVGQRVLANGRDPYFPAWPDVVQLDAFAPALRATVIDTLDAIAAQCDGVRCDMAMLMMNEIFARTWGERVGPAPAADYWPTVIPAVRERHPGFRFLAEAYWDTEWALQQQGFDFCYDKRLYDRLVHGPAEQVRAHLSADLDYQNKLVRFVENHDEPRAAAVFGDERAPVTAVAALTQAGARLIHDGQAQGWRTQLPVFLGRYPDEPTDEGLAASARALLEVLADPTFHTGRWRLAERAGWPGSGFENLVAWCWEGPTRWLVVVNLSGLAVTGRVRLPLDGLGGHMWRLVDPTHDVTYERNGHDLVDGLFVRLGPWDWHLLRIDRSHG</sequence>
<evidence type="ECO:0000313" key="3">
    <source>
        <dbReference type="Proteomes" id="UP000002218"/>
    </source>
</evidence>
<gene>
    <name evidence="2" type="ordered locus">Namu_5268</name>
</gene>